<evidence type="ECO:0000256" key="2">
    <source>
        <dbReference type="ARBA" id="ARBA00006906"/>
    </source>
</evidence>
<dbReference type="Pfam" id="PF01081">
    <property type="entry name" value="Aldolase"/>
    <property type="match status" value="1"/>
</dbReference>
<keyword evidence="4" id="KW-0456">Lyase</keyword>
<dbReference type="Gene3D" id="3.20.20.70">
    <property type="entry name" value="Aldolase class I"/>
    <property type="match status" value="1"/>
</dbReference>
<comment type="similarity">
    <text evidence="2">Belongs to the KHG/KDPG aldolase family.</text>
</comment>
<dbReference type="KEGG" id="plig:NAG76_01085"/>
<evidence type="ECO:0000256" key="4">
    <source>
        <dbReference type="ARBA" id="ARBA00023239"/>
    </source>
</evidence>
<evidence type="ECO:0000313" key="7">
    <source>
        <dbReference type="Proteomes" id="UP001056756"/>
    </source>
</evidence>
<dbReference type="InterPro" id="IPR013785">
    <property type="entry name" value="Aldolase_TIM"/>
</dbReference>
<sequence>MRSELLNELLDHKIIAILRGIEDSYAMSTGQAIVDGGVKFMEITMNTEGATQMIHQWRTMFDGVAYVGAGTVIDVDHAKRAVAAGAQFLISPNLDLEVVQYAQQHNIPIWPGVMTPTEIIQAMKAGVEAIKLFPMASLGLNYLSEIRGPINDVPIIATGGVNYNNFRQYFEAGANAVGMGTKLVNLENAKLGKFDDITKQVKSFSSLAATL</sequence>
<dbReference type="SUPFAM" id="SSF51569">
    <property type="entry name" value="Aldolase"/>
    <property type="match status" value="1"/>
</dbReference>
<accession>A0A9J6ZFE4</accession>
<dbReference type="PANTHER" id="PTHR30246">
    <property type="entry name" value="2-KETO-3-DEOXY-6-PHOSPHOGLUCONATE ALDOLASE"/>
    <property type="match status" value="1"/>
</dbReference>
<dbReference type="Proteomes" id="UP001056756">
    <property type="component" value="Chromosome"/>
</dbReference>
<dbReference type="EMBL" id="CP097899">
    <property type="protein sequence ID" value="URN94883.1"/>
    <property type="molecule type" value="Genomic_DNA"/>
</dbReference>
<gene>
    <name evidence="6" type="ORF">NAG76_01085</name>
</gene>
<name>A0A9J6ZFE4_9BACL</name>
<comment type="pathway">
    <text evidence="1">Carbohydrate acid metabolism.</text>
</comment>
<evidence type="ECO:0000256" key="3">
    <source>
        <dbReference type="ARBA" id="ARBA00011233"/>
    </source>
</evidence>
<dbReference type="AlphaFoldDB" id="A0A9J6ZFE4"/>
<dbReference type="GO" id="GO:0016829">
    <property type="term" value="F:lyase activity"/>
    <property type="evidence" value="ECO:0007669"/>
    <property type="project" value="UniProtKB-KW"/>
</dbReference>
<evidence type="ECO:0000256" key="5">
    <source>
        <dbReference type="ARBA" id="ARBA00023277"/>
    </source>
</evidence>
<dbReference type="NCBIfam" id="TIGR01182">
    <property type="entry name" value="eda"/>
    <property type="match status" value="1"/>
</dbReference>
<reference evidence="6" key="1">
    <citation type="submission" date="2022-05" db="EMBL/GenBank/DDBJ databases">
        <title>Novel bacterial taxa in a minimal lignocellulolytic consortium and its capacity to transform plastics disclosed by genome-resolved metagenomics.</title>
        <authorList>
            <person name="Rodriguez C.A.D."/>
            <person name="Diaz-Garcia L."/>
            <person name="Herrera K."/>
            <person name="Tarazona N.A."/>
            <person name="Sproer C."/>
            <person name="Overmann J."/>
            <person name="Jimenez D.J."/>
        </authorList>
    </citation>
    <scope>NUCLEOTIDE SEQUENCE</scope>
    <source>
        <strain evidence="6">MAG5</strain>
    </source>
</reference>
<dbReference type="PANTHER" id="PTHR30246:SF1">
    <property type="entry name" value="2-DEHYDRO-3-DEOXY-6-PHOSPHOGALACTONATE ALDOLASE-RELATED"/>
    <property type="match status" value="1"/>
</dbReference>
<evidence type="ECO:0000313" key="6">
    <source>
        <dbReference type="EMBL" id="URN94883.1"/>
    </source>
</evidence>
<organism evidence="6 7">
    <name type="scientific">Candidatus Pristimantibacillus lignocellulolyticus</name>
    <dbReference type="NCBI Taxonomy" id="2994561"/>
    <lineage>
        <taxon>Bacteria</taxon>
        <taxon>Bacillati</taxon>
        <taxon>Bacillota</taxon>
        <taxon>Bacilli</taxon>
        <taxon>Bacillales</taxon>
        <taxon>Paenibacillaceae</taxon>
        <taxon>Candidatus Pristimantibacillus</taxon>
    </lineage>
</organism>
<comment type="subunit">
    <text evidence="3">Homotrimer.</text>
</comment>
<evidence type="ECO:0000256" key="1">
    <source>
        <dbReference type="ARBA" id="ARBA00004761"/>
    </source>
</evidence>
<protein>
    <submittedName>
        <fullName evidence="6">Bifunctional 4-hydroxy-2-oxoglutarate aldolase/2-dehydro-3-deoxy-phosphogluconate aldolase</fullName>
    </submittedName>
</protein>
<dbReference type="CDD" id="cd00452">
    <property type="entry name" value="KDPG_aldolase"/>
    <property type="match status" value="1"/>
</dbReference>
<dbReference type="InterPro" id="IPR000887">
    <property type="entry name" value="Aldlse_KDPG_KHG"/>
</dbReference>
<keyword evidence="5" id="KW-0119">Carbohydrate metabolism</keyword>
<proteinExistence type="inferred from homology"/>